<proteinExistence type="predicted"/>
<gene>
    <name evidence="2" type="ORF">FH969_10265</name>
</gene>
<sequence>MRRGQVERRVGHRVDVAQCRLAAERGQRVLPLPHRPGDRLGAGEWLGDRLGRTSRRRLRVRDLGRRRRGRGGLRGRGLRGRGLRGRGLGPRPGTGVRRGLSRGLGRGLRRGCGRHSAGLEVADGAGPVGPARLVPRRRKDLRLVLVTSRRHAHPPLVTMAG</sequence>
<evidence type="ECO:0000313" key="2">
    <source>
        <dbReference type="EMBL" id="TNU73646.1"/>
    </source>
</evidence>
<name>A0A5C5BCQ0_9MICO</name>
<comment type="caution">
    <text evidence="2">The sequence shown here is derived from an EMBL/GenBank/DDBJ whole genome shotgun (WGS) entry which is preliminary data.</text>
</comment>
<accession>A0A5C5BCQ0</accession>
<protein>
    <submittedName>
        <fullName evidence="2">Uncharacterized protein</fullName>
    </submittedName>
</protein>
<dbReference type="AlphaFoldDB" id="A0A5C5BCQ0"/>
<keyword evidence="3" id="KW-1185">Reference proteome</keyword>
<dbReference type="EMBL" id="VENP01000037">
    <property type="protein sequence ID" value="TNU73646.1"/>
    <property type="molecule type" value="Genomic_DNA"/>
</dbReference>
<dbReference type="Proteomes" id="UP000313849">
    <property type="component" value="Unassembled WGS sequence"/>
</dbReference>
<feature type="region of interest" description="Disordered" evidence="1">
    <location>
        <begin position="65"/>
        <end position="105"/>
    </location>
</feature>
<organism evidence="2 3">
    <name type="scientific">Miniimonas arenae</name>
    <dbReference type="NCBI Taxonomy" id="676201"/>
    <lineage>
        <taxon>Bacteria</taxon>
        <taxon>Bacillati</taxon>
        <taxon>Actinomycetota</taxon>
        <taxon>Actinomycetes</taxon>
        <taxon>Micrococcales</taxon>
        <taxon>Beutenbergiaceae</taxon>
        <taxon>Miniimonas</taxon>
    </lineage>
</organism>
<feature type="compositionally biased region" description="Basic residues" evidence="1">
    <location>
        <begin position="65"/>
        <end position="84"/>
    </location>
</feature>
<evidence type="ECO:0000256" key="1">
    <source>
        <dbReference type="SAM" id="MobiDB-lite"/>
    </source>
</evidence>
<reference evidence="2 3" key="1">
    <citation type="submission" date="2019-06" db="EMBL/GenBank/DDBJ databases">
        <title>Draft genome sequence of Miniimonas arenae KCTC 19750T isolated from sea sand.</title>
        <authorList>
            <person name="Park S.-J."/>
        </authorList>
    </citation>
    <scope>NUCLEOTIDE SEQUENCE [LARGE SCALE GENOMIC DNA]</scope>
    <source>
        <strain evidence="2 3">KCTC 19750</strain>
    </source>
</reference>
<evidence type="ECO:0000313" key="3">
    <source>
        <dbReference type="Proteomes" id="UP000313849"/>
    </source>
</evidence>
<feature type="compositionally biased region" description="Low complexity" evidence="1">
    <location>
        <begin position="93"/>
        <end position="103"/>
    </location>
</feature>